<evidence type="ECO:0000256" key="2">
    <source>
        <dbReference type="ARBA" id="ARBA00006840"/>
    </source>
</evidence>
<dbReference type="Pfam" id="PF00335">
    <property type="entry name" value="Tetraspanin"/>
    <property type="match status" value="1"/>
</dbReference>
<feature type="transmembrane region" description="Helical" evidence="6">
    <location>
        <begin position="221"/>
        <end position="243"/>
    </location>
</feature>
<gene>
    <name evidence="7" type="ORF">LIER_31978</name>
</gene>
<proteinExistence type="inferred from homology"/>
<protein>
    <submittedName>
        <fullName evidence="7">Scaffold/adaptor protein</fullName>
    </submittedName>
</protein>
<keyword evidence="4 6" id="KW-1133">Transmembrane helix</keyword>
<evidence type="ECO:0000313" key="8">
    <source>
        <dbReference type="Proteomes" id="UP001454036"/>
    </source>
</evidence>
<feature type="transmembrane region" description="Helical" evidence="6">
    <location>
        <begin position="74"/>
        <end position="97"/>
    </location>
</feature>
<feature type="transmembrane region" description="Helical" evidence="6">
    <location>
        <begin position="45"/>
        <end position="67"/>
    </location>
</feature>
<dbReference type="PRINTS" id="PR00259">
    <property type="entry name" value="TMFOUR"/>
</dbReference>
<dbReference type="InterPro" id="IPR018499">
    <property type="entry name" value="Tetraspanin/Peripherin"/>
</dbReference>
<keyword evidence="5 6" id="KW-0472">Membrane</keyword>
<dbReference type="EMBL" id="BAABME010012083">
    <property type="protein sequence ID" value="GAA0184690.1"/>
    <property type="molecule type" value="Genomic_DNA"/>
</dbReference>
<dbReference type="GO" id="GO:0016020">
    <property type="term" value="C:membrane"/>
    <property type="evidence" value="ECO:0007669"/>
    <property type="project" value="UniProtKB-SubCell"/>
</dbReference>
<comment type="caution">
    <text evidence="7">The sequence shown here is derived from an EMBL/GenBank/DDBJ whole genome shotgun (WGS) entry which is preliminary data.</text>
</comment>
<organism evidence="7 8">
    <name type="scientific">Lithospermum erythrorhizon</name>
    <name type="common">Purple gromwell</name>
    <name type="synonym">Lithospermum officinale var. erythrorhizon</name>
    <dbReference type="NCBI Taxonomy" id="34254"/>
    <lineage>
        <taxon>Eukaryota</taxon>
        <taxon>Viridiplantae</taxon>
        <taxon>Streptophyta</taxon>
        <taxon>Embryophyta</taxon>
        <taxon>Tracheophyta</taxon>
        <taxon>Spermatophyta</taxon>
        <taxon>Magnoliopsida</taxon>
        <taxon>eudicotyledons</taxon>
        <taxon>Gunneridae</taxon>
        <taxon>Pentapetalae</taxon>
        <taxon>asterids</taxon>
        <taxon>lamiids</taxon>
        <taxon>Boraginales</taxon>
        <taxon>Boraginaceae</taxon>
        <taxon>Boraginoideae</taxon>
        <taxon>Lithospermeae</taxon>
        <taxon>Lithospermum</taxon>
    </lineage>
</organism>
<keyword evidence="3 6" id="KW-0812">Transmembrane</keyword>
<name>A0AAV3RV15_LITER</name>
<evidence type="ECO:0000256" key="6">
    <source>
        <dbReference type="SAM" id="Phobius"/>
    </source>
</evidence>
<sequence length="278" mass="31684">MYNNKFSNTVLGFLNLVSLLASIPVIGAGLWMGRSNTTCESFLPTPLLVVGFVILIISLVGFMGACFQVSRLLWVYLLVMLLIVVALMSITLFGYVITSQGSGVDLGGRIYKEYHIDKYSPWLRRRVEDGHYWMRIRSCILGSNTCAQIMSWSPFDYLTKPMSPVQSGCCKPPTSCDYSETTQVQDPDCYRWNNDPNILCYDCDSCRAGILENFISDWHKISVVNIMMVLLLTVIFVLGCCAYQNIKRGEMDYPYGHHRMSQIQPGCDFNWYRWCHGM</sequence>
<dbReference type="GO" id="GO:0009734">
    <property type="term" value="P:auxin-activated signaling pathway"/>
    <property type="evidence" value="ECO:0007669"/>
    <property type="project" value="InterPro"/>
</dbReference>
<evidence type="ECO:0000256" key="5">
    <source>
        <dbReference type="ARBA" id="ARBA00023136"/>
    </source>
</evidence>
<evidence type="ECO:0000256" key="1">
    <source>
        <dbReference type="ARBA" id="ARBA00004141"/>
    </source>
</evidence>
<evidence type="ECO:0000256" key="4">
    <source>
        <dbReference type="ARBA" id="ARBA00022989"/>
    </source>
</evidence>
<evidence type="ECO:0000256" key="3">
    <source>
        <dbReference type="ARBA" id="ARBA00022692"/>
    </source>
</evidence>
<dbReference type="AlphaFoldDB" id="A0AAV3RV15"/>
<dbReference type="PANTHER" id="PTHR32191">
    <property type="entry name" value="TETRASPANIN-8-RELATED"/>
    <property type="match status" value="1"/>
</dbReference>
<comment type="subcellular location">
    <subcellularLocation>
        <location evidence="1">Membrane</location>
        <topology evidence="1">Multi-pass membrane protein</topology>
    </subcellularLocation>
</comment>
<feature type="transmembrane region" description="Helical" evidence="6">
    <location>
        <begin position="12"/>
        <end position="33"/>
    </location>
</feature>
<dbReference type="InterPro" id="IPR044991">
    <property type="entry name" value="TET_plant"/>
</dbReference>
<keyword evidence="8" id="KW-1185">Reference proteome</keyword>
<evidence type="ECO:0000313" key="7">
    <source>
        <dbReference type="EMBL" id="GAA0184690.1"/>
    </source>
</evidence>
<dbReference type="Proteomes" id="UP001454036">
    <property type="component" value="Unassembled WGS sequence"/>
</dbReference>
<accession>A0AAV3RV15</accession>
<reference evidence="7 8" key="1">
    <citation type="submission" date="2024-01" db="EMBL/GenBank/DDBJ databases">
        <title>The complete chloroplast genome sequence of Lithospermum erythrorhizon: insights into the phylogenetic relationship among Boraginaceae species and the maternal lineages of purple gromwells.</title>
        <authorList>
            <person name="Okada T."/>
            <person name="Watanabe K."/>
        </authorList>
    </citation>
    <scope>NUCLEOTIDE SEQUENCE [LARGE SCALE GENOMIC DNA]</scope>
</reference>
<comment type="similarity">
    <text evidence="2">Belongs to the tetraspanin (TM4SF) family.</text>
</comment>